<dbReference type="SUPFAM" id="SSF55729">
    <property type="entry name" value="Acyl-CoA N-acyltransferases (Nat)"/>
    <property type="match status" value="1"/>
</dbReference>
<dbReference type="EMBL" id="CAXAMM010038906">
    <property type="protein sequence ID" value="CAK9081903.1"/>
    <property type="molecule type" value="Genomic_DNA"/>
</dbReference>
<comment type="caution">
    <text evidence="3">The sequence shown here is derived from an EMBL/GenBank/DDBJ whole genome shotgun (WGS) entry which is preliminary data.</text>
</comment>
<dbReference type="CDD" id="cd04301">
    <property type="entry name" value="NAT_SF"/>
    <property type="match status" value="1"/>
</dbReference>
<accession>A0ABP0PZ59</accession>
<name>A0ABP0PZ59_9DINO</name>
<evidence type="ECO:0000313" key="4">
    <source>
        <dbReference type="EMBL" id="CAK9081903.1"/>
    </source>
</evidence>
<evidence type="ECO:0000313" key="3">
    <source>
        <dbReference type="EMBL" id="CAK9080947.1"/>
    </source>
</evidence>
<keyword evidence="5" id="KW-1185">Reference proteome</keyword>
<dbReference type="PROSITE" id="PS51186">
    <property type="entry name" value="GNAT"/>
    <property type="match status" value="1"/>
</dbReference>
<dbReference type="InterPro" id="IPR000182">
    <property type="entry name" value="GNAT_dom"/>
</dbReference>
<dbReference type="Proteomes" id="UP001642464">
    <property type="component" value="Unassembled WGS sequence"/>
</dbReference>
<feature type="region of interest" description="Disordered" evidence="1">
    <location>
        <begin position="55"/>
        <end position="74"/>
    </location>
</feature>
<sequence>MQLCTASRIHAQLAASHGQRPTLWLDDDHSSEDEMPLASLICITSSPEFIRHHRTGEATTSGTTRPKSHVGAKEDVQTLTDEVQLVKVIPAVVDLLTPPKERPARPPASPCSHLMRVGSNKTRAPDLQVNAEVITPKHASVKAEVVTPKRASRKGQRVKMEVFTPKRVLRVRREVGVTPSGKRHPLHPLSPNRSCLRGFIPVRACHLKQRERIASLFGDAGWPQPADYATREAIAELLGLPSKAPPKAVTHLAWAARRDGILQREDRLLAAAIVSVYRYRDRRRCGCLEFIVSRARGLGTRLLRLAQRFLKEQNISRLYSGVDLSRPYAMAAHHRWGFRKVTQQAWAEAGLATYNQGDVCYMVLDMDGGADMVTHPES</sequence>
<evidence type="ECO:0000259" key="2">
    <source>
        <dbReference type="PROSITE" id="PS51186"/>
    </source>
</evidence>
<dbReference type="Pfam" id="PF00583">
    <property type="entry name" value="Acetyltransf_1"/>
    <property type="match status" value="1"/>
</dbReference>
<gene>
    <name evidence="3" type="ORF">SCF082_LOCUS38560</name>
    <name evidence="4" type="ORF">SCF082_LOCUS38947</name>
</gene>
<dbReference type="Gene3D" id="3.40.630.30">
    <property type="match status" value="1"/>
</dbReference>
<evidence type="ECO:0000313" key="5">
    <source>
        <dbReference type="Proteomes" id="UP001642464"/>
    </source>
</evidence>
<protein>
    <recommendedName>
        <fullName evidence="2">N-acetyltransferase domain-containing protein</fullName>
    </recommendedName>
</protein>
<dbReference type="InterPro" id="IPR016181">
    <property type="entry name" value="Acyl_CoA_acyltransferase"/>
</dbReference>
<proteinExistence type="predicted"/>
<feature type="domain" description="N-acetyltransferase" evidence="2">
    <location>
        <begin position="200"/>
        <end position="367"/>
    </location>
</feature>
<dbReference type="EMBL" id="CAXAMM010038795">
    <property type="protein sequence ID" value="CAK9080947.1"/>
    <property type="molecule type" value="Genomic_DNA"/>
</dbReference>
<feature type="region of interest" description="Disordered" evidence="1">
    <location>
        <begin position="98"/>
        <end position="119"/>
    </location>
</feature>
<reference evidence="3 5" key="1">
    <citation type="submission" date="2024-02" db="EMBL/GenBank/DDBJ databases">
        <authorList>
            <person name="Chen Y."/>
            <person name="Shah S."/>
            <person name="Dougan E. K."/>
            <person name="Thang M."/>
            <person name="Chan C."/>
        </authorList>
    </citation>
    <scope>NUCLEOTIDE SEQUENCE [LARGE SCALE GENOMIC DNA]</scope>
</reference>
<evidence type="ECO:0000256" key="1">
    <source>
        <dbReference type="SAM" id="MobiDB-lite"/>
    </source>
</evidence>
<organism evidence="3 5">
    <name type="scientific">Durusdinium trenchii</name>
    <dbReference type="NCBI Taxonomy" id="1381693"/>
    <lineage>
        <taxon>Eukaryota</taxon>
        <taxon>Sar</taxon>
        <taxon>Alveolata</taxon>
        <taxon>Dinophyceae</taxon>
        <taxon>Suessiales</taxon>
        <taxon>Symbiodiniaceae</taxon>
        <taxon>Durusdinium</taxon>
    </lineage>
</organism>